<feature type="compositionally biased region" description="Basic and acidic residues" evidence="1">
    <location>
        <begin position="74"/>
        <end position="86"/>
    </location>
</feature>
<proteinExistence type="predicted"/>
<feature type="region of interest" description="Disordered" evidence="1">
    <location>
        <begin position="1"/>
        <end position="30"/>
    </location>
</feature>
<keyword evidence="3" id="KW-1185">Reference proteome</keyword>
<evidence type="ECO:0000313" key="2">
    <source>
        <dbReference type="EMBL" id="KAK7318310.1"/>
    </source>
</evidence>
<organism evidence="2 3">
    <name type="scientific">Clitoria ternatea</name>
    <name type="common">Butterfly pea</name>
    <dbReference type="NCBI Taxonomy" id="43366"/>
    <lineage>
        <taxon>Eukaryota</taxon>
        <taxon>Viridiplantae</taxon>
        <taxon>Streptophyta</taxon>
        <taxon>Embryophyta</taxon>
        <taxon>Tracheophyta</taxon>
        <taxon>Spermatophyta</taxon>
        <taxon>Magnoliopsida</taxon>
        <taxon>eudicotyledons</taxon>
        <taxon>Gunneridae</taxon>
        <taxon>Pentapetalae</taxon>
        <taxon>rosids</taxon>
        <taxon>fabids</taxon>
        <taxon>Fabales</taxon>
        <taxon>Fabaceae</taxon>
        <taxon>Papilionoideae</taxon>
        <taxon>50 kb inversion clade</taxon>
        <taxon>NPAAA clade</taxon>
        <taxon>indigoferoid/millettioid clade</taxon>
        <taxon>Phaseoleae</taxon>
        <taxon>Clitoria</taxon>
    </lineage>
</organism>
<evidence type="ECO:0000256" key="1">
    <source>
        <dbReference type="SAM" id="MobiDB-lite"/>
    </source>
</evidence>
<feature type="compositionally biased region" description="Basic and acidic residues" evidence="1">
    <location>
        <begin position="1"/>
        <end position="19"/>
    </location>
</feature>
<comment type="caution">
    <text evidence="2">The sequence shown here is derived from an EMBL/GenBank/DDBJ whole genome shotgun (WGS) entry which is preliminary data.</text>
</comment>
<protein>
    <submittedName>
        <fullName evidence="2">Uncharacterized protein</fullName>
    </submittedName>
</protein>
<dbReference type="EMBL" id="JAYKXN010000001">
    <property type="protein sequence ID" value="KAK7318310.1"/>
    <property type="molecule type" value="Genomic_DNA"/>
</dbReference>
<gene>
    <name evidence="2" type="ORF">RJT34_03009</name>
</gene>
<sequence>MVDELVREMHQTAREKGEHQPTAGEGGDQAAAVGVGQPINQQPEAINQTEVVKQNVKKRKPNASETRKRSPTRLHFDRLPEVEGRSPEARLPSLRHRRFIILDDGNEDLCVIGLENCLGMELGLKFHNVFVANLYCSGICFVANDQNGSLFNCSMLKN</sequence>
<dbReference type="AlphaFoldDB" id="A0AAN9KI46"/>
<name>A0AAN9KI46_CLITE</name>
<accession>A0AAN9KI46</accession>
<reference evidence="2 3" key="1">
    <citation type="submission" date="2024-01" db="EMBL/GenBank/DDBJ databases">
        <title>The genomes of 5 underutilized Papilionoideae crops provide insights into root nodulation and disease resistance.</title>
        <authorList>
            <person name="Yuan L."/>
        </authorList>
    </citation>
    <scope>NUCLEOTIDE SEQUENCE [LARGE SCALE GENOMIC DNA]</scope>
    <source>
        <strain evidence="2">LY-2023</strain>
        <tissue evidence="2">Leaf</tissue>
    </source>
</reference>
<feature type="region of interest" description="Disordered" evidence="1">
    <location>
        <begin position="54"/>
        <end position="86"/>
    </location>
</feature>
<dbReference type="Proteomes" id="UP001359559">
    <property type="component" value="Unassembled WGS sequence"/>
</dbReference>
<evidence type="ECO:0000313" key="3">
    <source>
        <dbReference type="Proteomes" id="UP001359559"/>
    </source>
</evidence>